<dbReference type="Pfam" id="PF05631">
    <property type="entry name" value="MFS_5"/>
    <property type="match status" value="1"/>
</dbReference>
<feature type="transmembrane region" description="Helical" evidence="1">
    <location>
        <begin position="166"/>
        <end position="183"/>
    </location>
</feature>
<dbReference type="InterPro" id="IPR008509">
    <property type="entry name" value="MOT2/MFSD5"/>
</dbReference>
<reference evidence="2" key="1">
    <citation type="submission" date="2021-02" db="EMBL/GenBank/DDBJ databases">
        <authorList>
            <person name="Nowell W R."/>
        </authorList>
    </citation>
    <scope>NUCLEOTIDE SEQUENCE</scope>
</reference>
<organism evidence="2 3">
    <name type="scientific">Adineta ricciae</name>
    <name type="common">Rotifer</name>
    <dbReference type="NCBI Taxonomy" id="249248"/>
    <lineage>
        <taxon>Eukaryota</taxon>
        <taxon>Metazoa</taxon>
        <taxon>Spiralia</taxon>
        <taxon>Gnathifera</taxon>
        <taxon>Rotifera</taxon>
        <taxon>Eurotatoria</taxon>
        <taxon>Bdelloidea</taxon>
        <taxon>Adinetida</taxon>
        <taxon>Adinetidae</taxon>
        <taxon>Adineta</taxon>
    </lineage>
</organism>
<feature type="transmembrane region" description="Helical" evidence="1">
    <location>
        <begin position="330"/>
        <end position="346"/>
    </location>
</feature>
<feature type="transmembrane region" description="Helical" evidence="1">
    <location>
        <begin position="190"/>
        <end position="208"/>
    </location>
</feature>
<feature type="transmembrane region" description="Helical" evidence="1">
    <location>
        <begin position="389"/>
        <end position="409"/>
    </location>
</feature>
<sequence length="447" mass="50764">MHTVDLVGEYVVFDGINTKRIADGNRWCRDRFQASTEYLSNWLSSCRSLQLSYRYAIYDSYGYPRATVEFFYIVAHMSTLFIGTFLASLADRFGRRLSCIFCGILYILSGVSYNFNVISILIMGNIIRGVANSFFHTEFEAWVIQEYKNRNLNLQSLPQLLRNSNIFGTIISIGMGFFAQVLVEFFGFIAPFDTSIVIFTLMIVYMLFEWSENYGNPTVSANVSFISAIQLIKFDSRIVLHGLSTALFETSLYIYFIEWTPALLKAKSLTISDPLPFGVIFACYKFSNMMGSFAFEAIVKKIRPQLLIIIIAIILITGFSSAVIWSNVQVVILIGFLFVEFGSGAYRPSIGLLRSQYIPNEVRSTIMNYIRVPQLILIIFILLCHFPLPILFSIAAGMILLAIICLIILKDMKPPSKKMDGNQEIVLLTSLPFLSYVHEKPQISQKE</sequence>
<dbReference type="GO" id="GO:0015098">
    <property type="term" value="F:molybdate ion transmembrane transporter activity"/>
    <property type="evidence" value="ECO:0007669"/>
    <property type="project" value="InterPro"/>
</dbReference>
<feature type="transmembrane region" description="Helical" evidence="1">
    <location>
        <begin position="70"/>
        <end position="90"/>
    </location>
</feature>
<evidence type="ECO:0000313" key="2">
    <source>
        <dbReference type="EMBL" id="CAF1210896.1"/>
    </source>
</evidence>
<feature type="transmembrane region" description="Helical" evidence="1">
    <location>
        <begin position="239"/>
        <end position="257"/>
    </location>
</feature>
<keyword evidence="1" id="KW-0472">Membrane</keyword>
<name>A0A814WZ40_ADIRI</name>
<dbReference type="InterPro" id="IPR036259">
    <property type="entry name" value="MFS_trans_sf"/>
</dbReference>
<dbReference type="OrthoDB" id="263957at2759"/>
<feature type="transmembrane region" description="Helical" evidence="1">
    <location>
        <begin position="277"/>
        <end position="299"/>
    </location>
</feature>
<keyword evidence="1" id="KW-0812">Transmembrane</keyword>
<evidence type="ECO:0000313" key="3">
    <source>
        <dbReference type="Proteomes" id="UP000663852"/>
    </source>
</evidence>
<feature type="transmembrane region" description="Helical" evidence="1">
    <location>
        <begin position="97"/>
        <end position="127"/>
    </location>
</feature>
<accession>A0A814WZ40</accession>
<dbReference type="Proteomes" id="UP000663852">
    <property type="component" value="Unassembled WGS sequence"/>
</dbReference>
<feature type="transmembrane region" description="Helical" evidence="1">
    <location>
        <begin position="306"/>
        <end position="324"/>
    </location>
</feature>
<gene>
    <name evidence="2" type="ORF">EDS130_LOCUS25883</name>
</gene>
<keyword evidence="1" id="KW-1133">Transmembrane helix</keyword>
<dbReference type="PANTHER" id="PTHR23516">
    <property type="entry name" value="SAM (S-ADENOSYL METHIONINE) TRANSPORTER"/>
    <property type="match status" value="1"/>
</dbReference>
<feature type="transmembrane region" description="Helical" evidence="1">
    <location>
        <begin position="366"/>
        <end position="383"/>
    </location>
</feature>
<comment type="caution">
    <text evidence="2">The sequence shown here is derived from an EMBL/GenBank/DDBJ whole genome shotgun (WGS) entry which is preliminary data.</text>
</comment>
<protein>
    <submittedName>
        <fullName evidence="2">Uncharacterized protein</fullName>
    </submittedName>
</protein>
<evidence type="ECO:0000256" key="1">
    <source>
        <dbReference type="SAM" id="Phobius"/>
    </source>
</evidence>
<dbReference type="EMBL" id="CAJNOJ010000154">
    <property type="protein sequence ID" value="CAF1210896.1"/>
    <property type="molecule type" value="Genomic_DNA"/>
</dbReference>
<dbReference type="AlphaFoldDB" id="A0A814WZ40"/>
<dbReference type="PANTHER" id="PTHR23516:SF23">
    <property type="entry name" value="MOLYBDATE-ANION TRANSPORTER"/>
    <property type="match status" value="1"/>
</dbReference>
<proteinExistence type="predicted"/>
<dbReference type="Gene3D" id="1.20.1250.20">
    <property type="entry name" value="MFS general substrate transporter like domains"/>
    <property type="match status" value="2"/>
</dbReference>
<dbReference type="GO" id="GO:0016020">
    <property type="term" value="C:membrane"/>
    <property type="evidence" value="ECO:0007669"/>
    <property type="project" value="InterPro"/>
</dbReference>
<dbReference type="SUPFAM" id="SSF103473">
    <property type="entry name" value="MFS general substrate transporter"/>
    <property type="match status" value="1"/>
</dbReference>